<accession>A0A8J4DWL1</accession>
<evidence type="ECO:0000313" key="4">
    <source>
        <dbReference type="EMBL" id="GIJ52989.1"/>
    </source>
</evidence>
<gene>
    <name evidence="4" type="ORF">Vau01_005050</name>
</gene>
<proteinExistence type="predicted"/>
<keyword evidence="2" id="KW-0472">Membrane</keyword>
<keyword evidence="2" id="KW-1133">Transmembrane helix</keyword>
<feature type="transmembrane region" description="Helical" evidence="2">
    <location>
        <begin position="24"/>
        <end position="47"/>
    </location>
</feature>
<organism evidence="4 5">
    <name type="scientific">Virgisporangium aurantiacum</name>
    <dbReference type="NCBI Taxonomy" id="175570"/>
    <lineage>
        <taxon>Bacteria</taxon>
        <taxon>Bacillati</taxon>
        <taxon>Actinomycetota</taxon>
        <taxon>Actinomycetes</taxon>
        <taxon>Micromonosporales</taxon>
        <taxon>Micromonosporaceae</taxon>
        <taxon>Virgisporangium</taxon>
    </lineage>
</organism>
<feature type="compositionally biased region" description="Acidic residues" evidence="1">
    <location>
        <begin position="282"/>
        <end position="296"/>
    </location>
</feature>
<protein>
    <recommendedName>
        <fullName evidence="3">DUF4350 domain-containing protein</fullName>
    </recommendedName>
</protein>
<dbReference type="EMBL" id="BOPG01000004">
    <property type="protein sequence ID" value="GIJ52989.1"/>
    <property type="molecule type" value="Genomic_DNA"/>
</dbReference>
<dbReference type="Proteomes" id="UP000612585">
    <property type="component" value="Unassembled WGS sequence"/>
</dbReference>
<evidence type="ECO:0000256" key="1">
    <source>
        <dbReference type="SAM" id="MobiDB-lite"/>
    </source>
</evidence>
<dbReference type="InterPro" id="IPR025646">
    <property type="entry name" value="DUF4350"/>
</dbReference>
<feature type="transmembrane region" description="Helical" evidence="2">
    <location>
        <begin position="312"/>
        <end position="331"/>
    </location>
</feature>
<name>A0A8J4DWL1_9ACTN</name>
<dbReference type="RefSeq" id="WP_203986666.1">
    <property type="nucleotide sequence ID" value="NZ_BOPG01000004.1"/>
</dbReference>
<comment type="caution">
    <text evidence="4">The sequence shown here is derived from an EMBL/GenBank/DDBJ whole genome shotgun (WGS) entry which is preliminary data.</text>
</comment>
<evidence type="ECO:0000313" key="5">
    <source>
        <dbReference type="Proteomes" id="UP000612585"/>
    </source>
</evidence>
<sequence length="445" mass="47212">MTTVVEAPAASAPRPAPRRRSKRWLRLVVPYAIVVVLLLVSVVAYVIEEPDPENTDYLSPVSTADIGSSELAGRLRQRGITIERQTSTAAALRSAHRGGATLFVTTPGLVHSLYLRMLKLMPASTTVVLVRPDNKSMGRGGLPGRVTGNRWAGTAAAPGCGYGPAREAGVAGVRRTTYQSALPLDRCYADSLVRVAHHDTTMTFVGSADPFRNDRIGEHGNARLAVGLLAGAPRVVWLDLHGDEPGPKVHDKNAQGLDESPAPADLGPGSPDPDFPVPDPDGTQEGEADQPDEDEREQAGSSGPSVFDLFPAAAWTVLALLCVAALLAAAARARRLGAPVPEPLPVLVPTTETVTGRGRLYERSRDRGAALAVLRRAARDRITHALDLPPDAERATLVPAVVAQTGFDPGQVDTLLFGPDPETNEDLVHLAAALEILVETVTRIR</sequence>
<feature type="region of interest" description="Disordered" evidence="1">
    <location>
        <begin position="246"/>
        <end position="304"/>
    </location>
</feature>
<evidence type="ECO:0000256" key="2">
    <source>
        <dbReference type="SAM" id="Phobius"/>
    </source>
</evidence>
<feature type="domain" description="DUF4350" evidence="3">
    <location>
        <begin position="62"/>
        <end position="229"/>
    </location>
</feature>
<dbReference type="AlphaFoldDB" id="A0A8J4DWL1"/>
<feature type="compositionally biased region" description="Pro residues" evidence="1">
    <location>
        <begin position="270"/>
        <end position="279"/>
    </location>
</feature>
<dbReference type="Pfam" id="PF14258">
    <property type="entry name" value="DUF4350"/>
    <property type="match status" value="1"/>
</dbReference>
<evidence type="ECO:0000259" key="3">
    <source>
        <dbReference type="Pfam" id="PF14258"/>
    </source>
</evidence>
<keyword evidence="5" id="KW-1185">Reference proteome</keyword>
<reference evidence="4" key="1">
    <citation type="submission" date="2021-01" db="EMBL/GenBank/DDBJ databases">
        <title>Whole genome shotgun sequence of Virgisporangium aurantiacum NBRC 16421.</title>
        <authorList>
            <person name="Komaki H."/>
            <person name="Tamura T."/>
        </authorList>
    </citation>
    <scope>NUCLEOTIDE SEQUENCE</scope>
    <source>
        <strain evidence="4">NBRC 16421</strain>
    </source>
</reference>
<keyword evidence="2" id="KW-0812">Transmembrane</keyword>